<accession>A0A3Q9BPW3</accession>
<organism evidence="1 2">
    <name type="scientific">Undibacterium parvum</name>
    <dbReference type="NCBI Taxonomy" id="401471"/>
    <lineage>
        <taxon>Bacteria</taxon>
        <taxon>Pseudomonadati</taxon>
        <taxon>Pseudomonadota</taxon>
        <taxon>Betaproteobacteria</taxon>
        <taxon>Burkholderiales</taxon>
        <taxon>Oxalobacteraceae</taxon>
        <taxon>Undibacterium</taxon>
    </lineage>
</organism>
<dbReference type="RefSeq" id="WP_126126463.1">
    <property type="nucleotide sequence ID" value="NZ_CP034464.1"/>
</dbReference>
<dbReference type="Proteomes" id="UP000275663">
    <property type="component" value="Chromosome"/>
</dbReference>
<dbReference type="OrthoDB" id="197829at2"/>
<sequence length="151" mass="17621">MIVEHRLLIHAPVSDVYQISQDYDVRYEWDPFPEKIEILNGMSSVKPGAEVRVFAKSGLIMDVQFMQMNPPSVAAVQMTKGPFFIKNFAGSWVFRADGSTSTLAKFRYSIKLKFWTFPFFSERLAAFYFKKIVIARMQGLKNYIEQQYRRP</sequence>
<reference evidence="1 2" key="1">
    <citation type="journal article" date="2011" name="Int. J. Syst. Evol. Microbiol.">
        <title>Description of Undibacterium oligocarboniphilum sp. nov., isolated from purified water, and Undibacterium pigrum strain CCUG 49012 as the type strain of Undibacterium parvum sp. nov., and emended descriptions of the genus Undibacterium and the species Undibacterium pigrum.</title>
        <authorList>
            <person name="Eder W."/>
            <person name="Wanner G."/>
            <person name="Ludwig W."/>
            <person name="Busse H.J."/>
            <person name="Ziemke-Kageler F."/>
            <person name="Lang E."/>
        </authorList>
    </citation>
    <scope>NUCLEOTIDE SEQUENCE [LARGE SCALE GENOMIC DNA]</scope>
    <source>
        <strain evidence="1 2">DSM 23061</strain>
    </source>
</reference>
<dbReference type="AlphaFoldDB" id="A0A3Q9BPW3"/>
<name>A0A3Q9BPW3_9BURK</name>
<protein>
    <submittedName>
        <fullName evidence="1">SRPBCC family protein</fullName>
    </submittedName>
</protein>
<keyword evidence="2" id="KW-1185">Reference proteome</keyword>
<dbReference type="Gene3D" id="3.30.530.20">
    <property type="match status" value="1"/>
</dbReference>
<gene>
    <name evidence="1" type="ORF">EJN92_02975</name>
</gene>
<dbReference type="EMBL" id="CP034464">
    <property type="protein sequence ID" value="AZP11064.1"/>
    <property type="molecule type" value="Genomic_DNA"/>
</dbReference>
<dbReference type="InterPro" id="IPR023393">
    <property type="entry name" value="START-like_dom_sf"/>
</dbReference>
<proteinExistence type="predicted"/>
<evidence type="ECO:0000313" key="2">
    <source>
        <dbReference type="Proteomes" id="UP000275663"/>
    </source>
</evidence>
<dbReference type="SUPFAM" id="SSF55961">
    <property type="entry name" value="Bet v1-like"/>
    <property type="match status" value="1"/>
</dbReference>
<evidence type="ECO:0000313" key="1">
    <source>
        <dbReference type="EMBL" id="AZP11064.1"/>
    </source>
</evidence>
<dbReference type="KEGG" id="upv:EJN92_02975"/>
<dbReference type="InterPro" id="IPR019587">
    <property type="entry name" value="Polyketide_cyclase/dehydratase"/>
</dbReference>
<dbReference type="Pfam" id="PF10604">
    <property type="entry name" value="Polyketide_cyc2"/>
    <property type="match status" value="1"/>
</dbReference>
<dbReference type="CDD" id="cd07812">
    <property type="entry name" value="SRPBCC"/>
    <property type="match status" value="1"/>
</dbReference>